<evidence type="ECO:0000256" key="11">
    <source>
        <dbReference type="ARBA" id="ARBA00049080"/>
    </source>
</evidence>
<evidence type="ECO:0000256" key="1">
    <source>
        <dbReference type="ARBA" id="ARBA00006642"/>
    </source>
</evidence>
<evidence type="ECO:0000313" key="16">
    <source>
        <dbReference type="EMBL" id="MDT7043015.1"/>
    </source>
</evidence>
<proteinExistence type="inferred from homology"/>
<feature type="binding site" evidence="13">
    <location>
        <position position="159"/>
    </location>
    <ligand>
        <name>(S)-2,3,4,5-tetrahydrodipicolinate</name>
        <dbReference type="ChEBI" id="CHEBI:16845"/>
    </ligand>
</feature>
<evidence type="ECO:0000313" key="17">
    <source>
        <dbReference type="Proteomes" id="UP001250932"/>
    </source>
</evidence>
<feature type="binding site" evidence="13">
    <location>
        <begin position="125"/>
        <end position="128"/>
    </location>
    <ligand>
        <name>NAD(+)</name>
        <dbReference type="ChEBI" id="CHEBI:57540"/>
    </ligand>
</feature>
<accession>A0ABU3K984</accession>
<dbReference type="CDD" id="cd02274">
    <property type="entry name" value="DHDPR_N"/>
    <property type="match status" value="1"/>
</dbReference>
<comment type="pathway">
    <text evidence="9 13">Amino-acid biosynthesis; L-lysine biosynthesis via DAP pathway; (S)-tetrahydrodipicolinate from L-aspartate: step 4/4.</text>
</comment>
<comment type="catalytic activity">
    <reaction evidence="11 13">
        <text>(S)-2,3,4,5-tetrahydrodipicolinate + NADP(+) + H2O = (2S,4S)-4-hydroxy-2,3,4,5-tetrahydrodipicolinate + NADPH + H(+)</text>
        <dbReference type="Rhea" id="RHEA:35331"/>
        <dbReference type="ChEBI" id="CHEBI:15377"/>
        <dbReference type="ChEBI" id="CHEBI:15378"/>
        <dbReference type="ChEBI" id="CHEBI:16845"/>
        <dbReference type="ChEBI" id="CHEBI:57783"/>
        <dbReference type="ChEBI" id="CHEBI:58349"/>
        <dbReference type="ChEBI" id="CHEBI:67139"/>
        <dbReference type="EC" id="1.17.1.8"/>
    </reaction>
</comment>
<comment type="subcellular location">
    <subcellularLocation>
        <location evidence="13">Cytoplasm</location>
    </subcellularLocation>
</comment>
<sequence length="269" mass="28330">MASPTKVIITGAAGRMGKRLVSLVQESPNLQLAGATEAKGHPGLGRDAGDIAGCGPLGVSLVSDLATVLQQADVVVDFTSPTVTLGHLTLAVQHKRAMVIGTTGFSPDEMKQLRRHAESIPCVQAPNMSVGINVLLEIIGKVAQALGDDYDLEIIDAHHNKKKDAPSGTALKLAEALAAAKNWDLEETGVYARHGIIGERSSKEIGIQTVRAGDIVGDHTVLYGGPGERIEITHRAHNRDPFARGALRAAEWVVKQPPGLYGMADVLGL</sequence>
<feature type="binding site" evidence="13">
    <location>
        <position position="37"/>
    </location>
    <ligand>
        <name>NAD(+)</name>
        <dbReference type="ChEBI" id="CHEBI:57540"/>
    </ligand>
</feature>
<dbReference type="InterPro" id="IPR023940">
    <property type="entry name" value="DHDPR_bac"/>
</dbReference>
<dbReference type="Pfam" id="PF05173">
    <property type="entry name" value="DapB_C"/>
    <property type="match status" value="1"/>
</dbReference>
<evidence type="ECO:0000256" key="12">
    <source>
        <dbReference type="ARBA" id="ARBA00049396"/>
    </source>
</evidence>
<evidence type="ECO:0000259" key="14">
    <source>
        <dbReference type="Pfam" id="PF01113"/>
    </source>
</evidence>
<dbReference type="PIRSF" id="PIRSF000161">
    <property type="entry name" value="DHPR"/>
    <property type="match status" value="1"/>
</dbReference>
<feature type="domain" description="Dihydrodipicolinate reductase N-terminal" evidence="14">
    <location>
        <begin position="6"/>
        <end position="128"/>
    </location>
</feature>
<evidence type="ECO:0000256" key="3">
    <source>
        <dbReference type="ARBA" id="ARBA00022605"/>
    </source>
</evidence>
<gene>
    <name evidence="13 16" type="primary">dapB</name>
    <name evidence="16" type="ORF">PPG34_11675</name>
</gene>
<feature type="active site" description="Proton donor/acceptor" evidence="13">
    <location>
        <position position="158"/>
    </location>
</feature>
<keyword evidence="17" id="KW-1185">Reference proteome</keyword>
<evidence type="ECO:0000256" key="8">
    <source>
        <dbReference type="ARBA" id="ARBA00023154"/>
    </source>
</evidence>
<feature type="binding site" evidence="13">
    <location>
        <begin position="101"/>
        <end position="103"/>
    </location>
    <ligand>
        <name>NAD(+)</name>
        <dbReference type="ChEBI" id="CHEBI:57540"/>
    </ligand>
</feature>
<dbReference type="SUPFAM" id="SSF51735">
    <property type="entry name" value="NAD(P)-binding Rossmann-fold domains"/>
    <property type="match status" value="1"/>
</dbReference>
<evidence type="ECO:0000256" key="5">
    <source>
        <dbReference type="ARBA" id="ARBA00022915"/>
    </source>
</evidence>
<dbReference type="EMBL" id="JAQOUE010000001">
    <property type="protein sequence ID" value="MDT7043015.1"/>
    <property type="molecule type" value="Genomic_DNA"/>
</dbReference>
<evidence type="ECO:0000256" key="2">
    <source>
        <dbReference type="ARBA" id="ARBA00022490"/>
    </source>
</evidence>
<feature type="domain" description="Dihydrodipicolinate reductase C-terminal" evidence="15">
    <location>
        <begin position="131"/>
        <end position="267"/>
    </location>
</feature>
<evidence type="ECO:0000256" key="10">
    <source>
        <dbReference type="ARBA" id="ARBA00038983"/>
    </source>
</evidence>
<dbReference type="InterPro" id="IPR000846">
    <property type="entry name" value="DapB_N"/>
</dbReference>
<feature type="active site" description="Proton donor" evidence="13">
    <location>
        <position position="162"/>
    </location>
</feature>
<dbReference type="PANTHER" id="PTHR20836">
    <property type="entry name" value="DIHYDRODIPICOLINATE REDUCTASE"/>
    <property type="match status" value="1"/>
</dbReference>
<keyword evidence="7 13" id="KW-0520">NAD</keyword>
<comment type="caution">
    <text evidence="16">The sequence shown here is derived from an EMBL/GenBank/DDBJ whole genome shotgun (WGS) entry which is preliminary data.</text>
</comment>
<dbReference type="HAMAP" id="MF_00102">
    <property type="entry name" value="DapB"/>
    <property type="match status" value="1"/>
</dbReference>
<dbReference type="InterPro" id="IPR022664">
    <property type="entry name" value="DapB_N_CS"/>
</dbReference>
<evidence type="ECO:0000256" key="4">
    <source>
        <dbReference type="ARBA" id="ARBA00022857"/>
    </source>
</evidence>
<evidence type="ECO:0000256" key="7">
    <source>
        <dbReference type="ARBA" id="ARBA00023027"/>
    </source>
</evidence>
<dbReference type="NCBIfam" id="TIGR00036">
    <property type="entry name" value="dapB"/>
    <property type="match status" value="1"/>
</dbReference>
<evidence type="ECO:0000256" key="9">
    <source>
        <dbReference type="ARBA" id="ARBA00037922"/>
    </source>
</evidence>
<evidence type="ECO:0000256" key="6">
    <source>
        <dbReference type="ARBA" id="ARBA00023002"/>
    </source>
</evidence>
<dbReference type="Pfam" id="PF01113">
    <property type="entry name" value="DapB_N"/>
    <property type="match status" value="1"/>
</dbReference>
<dbReference type="PANTHER" id="PTHR20836:SF0">
    <property type="entry name" value="4-HYDROXY-TETRAHYDRODIPICOLINATE REDUCTASE 1, CHLOROPLASTIC-RELATED"/>
    <property type="match status" value="1"/>
</dbReference>
<dbReference type="SUPFAM" id="SSF55347">
    <property type="entry name" value="Glyceraldehyde-3-phosphate dehydrogenase-like, C-terminal domain"/>
    <property type="match status" value="1"/>
</dbReference>
<name>A0ABU3K984_9BACT</name>
<feature type="binding site" evidence="13">
    <location>
        <position position="46"/>
    </location>
    <ligand>
        <name>NADP(+)</name>
        <dbReference type="ChEBI" id="CHEBI:58349"/>
    </ligand>
</feature>
<comment type="subunit">
    <text evidence="13">Homotetramer.</text>
</comment>
<comment type="function">
    <text evidence="13">Catalyzes the conversion of 4-hydroxy-tetrahydrodipicolinate (HTPA) to tetrahydrodipicolinate.</text>
</comment>
<dbReference type="EC" id="1.17.1.8" evidence="10 13"/>
<dbReference type="Gene3D" id="3.40.50.720">
    <property type="entry name" value="NAD(P)-binding Rossmann-like Domain"/>
    <property type="match status" value="1"/>
</dbReference>
<dbReference type="Proteomes" id="UP001250932">
    <property type="component" value="Unassembled WGS sequence"/>
</dbReference>
<organism evidence="16 17">
    <name type="scientific">Candidatus Nitronereus thalassa</name>
    <dbReference type="NCBI Taxonomy" id="3020898"/>
    <lineage>
        <taxon>Bacteria</taxon>
        <taxon>Pseudomonadati</taxon>
        <taxon>Nitrospirota</taxon>
        <taxon>Nitrospiria</taxon>
        <taxon>Nitrospirales</taxon>
        <taxon>Nitrospiraceae</taxon>
        <taxon>Candidatus Nitronereus</taxon>
    </lineage>
</organism>
<evidence type="ECO:0000256" key="13">
    <source>
        <dbReference type="HAMAP-Rule" id="MF_00102"/>
    </source>
</evidence>
<protein>
    <recommendedName>
        <fullName evidence="10 13">4-hydroxy-tetrahydrodipicolinate reductase</fullName>
        <shortName evidence="13">HTPA reductase</shortName>
        <ecNumber evidence="10 13">1.17.1.8</ecNumber>
    </recommendedName>
</protein>
<keyword evidence="5 13" id="KW-0220">Diaminopimelate biosynthesis</keyword>
<comment type="similarity">
    <text evidence="1 13">Belongs to the DapB family.</text>
</comment>
<keyword evidence="6 13" id="KW-0560">Oxidoreductase</keyword>
<dbReference type="GO" id="GO:0008839">
    <property type="term" value="F:4-hydroxy-tetrahydrodipicolinate reductase"/>
    <property type="evidence" value="ECO:0007669"/>
    <property type="project" value="UniProtKB-EC"/>
</dbReference>
<keyword evidence="4 13" id="KW-0521">NADP</keyword>
<keyword evidence="3 13" id="KW-0028">Amino-acid biosynthesis</keyword>
<reference evidence="16 17" key="1">
    <citation type="journal article" date="2023" name="ISME J.">
        <title>Cultivation and genomic characterization of novel and ubiquitous marine nitrite-oxidizing bacteria from the Nitrospirales.</title>
        <authorList>
            <person name="Mueller A.J."/>
            <person name="Daebeler A."/>
            <person name="Herbold C.W."/>
            <person name="Kirkegaard R.H."/>
            <person name="Daims H."/>
        </authorList>
    </citation>
    <scope>NUCLEOTIDE SEQUENCE [LARGE SCALE GENOMIC DNA]</scope>
    <source>
        <strain evidence="16 17">EB</strain>
    </source>
</reference>
<dbReference type="Gene3D" id="3.30.360.10">
    <property type="entry name" value="Dihydrodipicolinate Reductase, domain 2"/>
    <property type="match status" value="1"/>
</dbReference>
<evidence type="ECO:0000259" key="15">
    <source>
        <dbReference type="Pfam" id="PF05173"/>
    </source>
</evidence>
<dbReference type="InterPro" id="IPR036291">
    <property type="entry name" value="NAD(P)-bd_dom_sf"/>
</dbReference>
<comment type="caution">
    <text evidence="13">Was originally thought to be a dihydrodipicolinate reductase (DHDPR), catalyzing the conversion of dihydrodipicolinate to tetrahydrodipicolinate. However, it was shown in E.coli that the substrate of the enzymatic reaction is not dihydrodipicolinate (DHDP) but in fact (2S,4S)-4-hydroxy-2,3,4,5-tetrahydrodipicolinic acid (HTPA), the product released by the DapA-catalyzed reaction.</text>
</comment>
<dbReference type="InterPro" id="IPR022663">
    <property type="entry name" value="DapB_C"/>
</dbReference>
<comment type="catalytic activity">
    <reaction evidence="12 13">
        <text>(S)-2,3,4,5-tetrahydrodipicolinate + NAD(+) + H2O = (2S,4S)-4-hydroxy-2,3,4,5-tetrahydrodipicolinate + NADH + H(+)</text>
        <dbReference type="Rhea" id="RHEA:35323"/>
        <dbReference type="ChEBI" id="CHEBI:15377"/>
        <dbReference type="ChEBI" id="CHEBI:15378"/>
        <dbReference type="ChEBI" id="CHEBI:16845"/>
        <dbReference type="ChEBI" id="CHEBI:57540"/>
        <dbReference type="ChEBI" id="CHEBI:57945"/>
        <dbReference type="ChEBI" id="CHEBI:67139"/>
        <dbReference type="EC" id="1.17.1.8"/>
    </reaction>
</comment>
<feature type="binding site" evidence="13">
    <location>
        <begin position="11"/>
        <end position="16"/>
    </location>
    <ligand>
        <name>NAD(+)</name>
        <dbReference type="ChEBI" id="CHEBI:57540"/>
    </ligand>
</feature>
<dbReference type="PROSITE" id="PS01298">
    <property type="entry name" value="DAPB"/>
    <property type="match status" value="1"/>
</dbReference>
<feature type="binding site" evidence="13">
    <location>
        <begin position="168"/>
        <end position="169"/>
    </location>
    <ligand>
        <name>(S)-2,3,4,5-tetrahydrodipicolinate</name>
        <dbReference type="ChEBI" id="CHEBI:16845"/>
    </ligand>
</feature>
<dbReference type="RefSeq" id="WP_313833492.1">
    <property type="nucleotide sequence ID" value="NZ_JAQOUE010000001.1"/>
</dbReference>
<keyword evidence="8 13" id="KW-0457">Lysine biosynthesis</keyword>
<keyword evidence="2 13" id="KW-0963">Cytoplasm</keyword>